<evidence type="ECO:0000313" key="1">
    <source>
        <dbReference type="EMBL" id="KAK6980598.1"/>
    </source>
</evidence>
<organism evidence="1 2">
    <name type="scientific">Favolaschia claudopus</name>
    <dbReference type="NCBI Taxonomy" id="2862362"/>
    <lineage>
        <taxon>Eukaryota</taxon>
        <taxon>Fungi</taxon>
        <taxon>Dikarya</taxon>
        <taxon>Basidiomycota</taxon>
        <taxon>Agaricomycotina</taxon>
        <taxon>Agaricomycetes</taxon>
        <taxon>Agaricomycetidae</taxon>
        <taxon>Agaricales</taxon>
        <taxon>Marasmiineae</taxon>
        <taxon>Mycenaceae</taxon>
        <taxon>Favolaschia</taxon>
    </lineage>
</organism>
<dbReference type="Proteomes" id="UP001362999">
    <property type="component" value="Unassembled WGS sequence"/>
</dbReference>
<sequence>MYSSYWLLWARGPNNGPAPAMLQAAQEPPVAHRNLSNIALEDVSIKSVVSRIRATMLVINPSPINAVDQVSKAVMHPTFPRFEAVVLRIPGDPTAHGVLVYSLPGPDRKTLVALYPADSPVSAQCWQNFQSPVGFIGYVNGVVEKIKLIPLHTVPKRMTLPSSEFITSPSRITKIVCHDSGILYVNAAHQIVVAKQDEGKKDYTPEVYKMSQLTKFCQKARRAQISSFQNAWRAAFGYDYGSEDELTDLEEE</sequence>
<accession>A0AAV9ZE40</accession>
<dbReference type="AlphaFoldDB" id="A0AAV9ZE40"/>
<keyword evidence="2" id="KW-1185">Reference proteome</keyword>
<proteinExistence type="predicted"/>
<comment type="caution">
    <text evidence="1">The sequence shown here is derived from an EMBL/GenBank/DDBJ whole genome shotgun (WGS) entry which is preliminary data.</text>
</comment>
<evidence type="ECO:0000313" key="2">
    <source>
        <dbReference type="Proteomes" id="UP001362999"/>
    </source>
</evidence>
<dbReference type="EMBL" id="JAWWNJ010000158">
    <property type="protein sequence ID" value="KAK6980598.1"/>
    <property type="molecule type" value="Genomic_DNA"/>
</dbReference>
<protein>
    <submittedName>
        <fullName evidence="1">Uncharacterized protein</fullName>
    </submittedName>
</protein>
<gene>
    <name evidence="1" type="ORF">R3P38DRAFT_2809083</name>
</gene>
<name>A0AAV9ZE40_9AGAR</name>
<reference evidence="1 2" key="1">
    <citation type="journal article" date="2024" name="J Genomics">
        <title>Draft genome sequencing and assembly of Favolaschia claudopus CIRM-BRFM 2984 isolated from oak limbs.</title>
        <authorList>
            <person name="Navarro D."/>
            <person name="Drula E."/>
            <person name="Chaduli D."/>
            <person name="Cazenave R."/>
            <person name="Ahrendt S."/>
            <person name="Wang J."/>
            <person name="Lipzen A."/>
            <person name="Daum C."/>
            <person name="Barry K."/>
            <person name="Grigoriev I.V."/>
            <person name="Favel A."/>
            <person name="Rosso M.N."/>
            <person name="Martin F."/>
        </authorList>
    </citation>
    <scope>NUCLEOTIDE SEQUENCE [LARGE SCALE GENOMIC DNA]</scope>
    <source>
        <strain evidence="1 2">CIRM-BRFM 2984</strain>
    </source>
</reference>